<comment type="caution">
    <text evidence="2">The sequence shown here is derived from an EMBL/GenBank/DDBJ whole genome shotgun (WGS) entry which is preliminary data.</text>
</comment>
<gene>
    <name evidence="2" type="ORF">IMSHALPRED_011147</name>
</gene>
<dbReference type="OrthoDB" id="542013at2759"/>
<dbReference type="AlphaFoldDB" id="A0A8H3IZS1"/>
<dbReference type="GO" id="GO:0016491">
    <property type="term" value="F:oxidoreductase activity"/>
    <property type="evidence" value="ECO:0007669"/>
    <property type="project" value="UniProtKB-KW"/>
</dbReference>
<dbReference type="EMBL" id="CAJPDT010000099">
    <property type="protein sequence ID" value="CAF9937460.1"/>
    <property type="molecule type" value="Genomic_DNA"/>
</dbReference>
<name>A0A8H3IZS1_9LECA</name>
<dbReference type="Proteomes" id="UP000664534">
    <property type="component" value="Unassembled WGS sequence"/>
</dbReference>
<dbReference type="SUPFAM" id="SSF51735">
    <property type="entry name" value="NAD(P)-binding Rossmann-fold domains"/>
    <property type="match status" value="1"/>
</dbReference>
<organism evidence="2 3">
    <name type="scientific">Imshaugia aleurites</name>
    <dbReference type="NCBI Taxonomy" id="172621"/>
    <lineage>
        <taxon>Eukaryota</taxon>
        <taxon>Fungi</taxon>
        <taxon>Dikarya</taxon>
        <taxon>Ascomycota</taxon>
        <taxon>Pezizomycotina</taxon>
        <taxon>Lecanoromycetes</taxon>
        <taxon>OSLEUM clade</taxon>
        <taxon>Lecanoromycetidae</taxon>
        <taxon>Lecanorales</taxon>
        <taxon>Lecanorineae</taxon>
        <taxon>Parmeliaceae</taxon>
        <taxon>Imshaugia</taxon>
    </lineage>
</organism>
<evidence type="ECO:0000313" key="3">
    <source>
        <dbReference type="Proteomes" id="UP000664534"/>
    </source>
</evidence>
<reference evidence="2" key="1">
    <citation type="submission" date="2021-03" db="EMBL/GenBank/DDBJ databases">
        <authorList>
            <person name="Tagirdzhanova G."/>
        </authorList>
    </citation>
    <scope>NUCLEOTIDE SEQUENCE</scope>
</reference>
<dbReference type="PRINTS" id="PR00081">
    <property type="entry name" value="GDHRDH"/>
</dbReference>
<proteinExistence type="predicted"/>
<dbReference type="Pfam" id="PF00106">
    <property type="entry name" value="adh_short"/>
    <property type="match status" value="1"/>
</dbReference>
<evidence type="ECO:0000313" key="2">
    <source>
        <dbReference type="EMBL" id="CAF9937460.1"/>
    </source>
</evidence>
<dbReference type="InterPro" id="IPR036291">
    <property type="entry name" value="NAD(P)-bd_dom_sf"/>
</dbReference>
<protein>
    <submittedName>
        <fullName evidence="2">Uncharacterized protein</fullName>
    </submittedName>
</protein>
<keyword evidence="1" id="KW-0560">Oxidoreductase</keyword>
<accession>A0A8H3IZS1</accession>
<sequence>MGALNDISIQLFHRPEYPTADFSGKTIIVTGSNVGLGKEAVKHFVRLKAAKVIIAVRSVAKGEAAKAEIEAESGRTGVLEVWELDLARYASVKAFAKRAASLDCLDAAILNAAIATDKYEVFEDNESSITVNVISTVLLGLLLLPTLRSSAKKWGSEPTLTFVGSGASTPFDERKTANAIETLNNRETADMRERYRVSKLLQVFAVAEIAQQTATEKSSVIINTLRPGLCYTDLTRQAQGITALVVVVARFLLAWAAEEGSRNLVHATTAGPDSHGVMTSAARVKSDILSSFFPVDERRSTQEKLWGEIAAKLEKIQPGILTEVGLQA</sequence>
<dbReference type="InterPro" id="IPR002347">
    <property type="entry name" value="SDR_fam"/>
</dbReference>
<dbReference type="PANTHER" id="PTHR43157">
    <property type="entry name" value="PHOSPHATIDYLINOSITOL-GLYCAN BIOSYNTHESIS CLASS F PROTEIN-RELATED"/>
    <property type="match status" value="1"/>
</dbReference>
<evidence type="ECO:0000256" key="1">
    <source>
        <dbReference type="ARBA" id="ARBA00023002"/>
    </source>
</evidence>
<dbReference type="Gene3D" id="3.40.50.720">
    <property type="entry name" value="NAD(P)-binding Rossmann-like Domain"/>
    <property type="match status" value="1"/>
</dbReference>
<keyword evidence="3" id="KW-1185">Reference proteome</keyword>
<dbReference type="PANTHER" id="PTHR43157:SF31">
    <property type="entry name" value="PHOSPHATIDYLINOSITOL-GLYCAN BIOSYNTHESIS CLASS F PROTEIN"/>
    <property type="match status" value="1"/>
</dbReference>